<dbReference type="PANTHER" id="PTHR37422:SF13">
    <property type="entry name" value="LIPOPOLYSACCHARIDE BIOSYNTHESIS PROTEIN PA4999-RELATED"/>
    <property type="match status" value="1"/>
</dbReference>
<evidence type="ECO:0000259" key="6">
    <source>
        <dbReference type="Pfam" id="PF04932"/>
    </source>
</evidence>
<evidence type="ECO:0000256" key="5">
    <source>
        <dbReference type="SAM" id="Phobius"/>
    </source>
</evidence>
<keyword evidence="4 5" id="KW-0472">Membrane</keyword>
<dbReference type="PANTHER" id="PTHR37422">
    <property type="entry name" value="TEICHURONIC ACID BIOSYNTHESIS PROTEIN TUAE"/>
    <property type="match status" value="1"/>
</dbReference>
<feature type="transmembrane region" description="Helical" evidence="5">
    <location>
        <begin position="346"/>
        <end position="365"/>
    </location>
</feature>
<feature type="transmembrane region" description="Helical" evidence="5">
    <location>
        <begin position="154"/>
        <end position="174"/>
    </location>
</feature>
<name>A0A328XE73_9GAMM</name>
<feature type="transmembrane region" description="Helical" evidence="5">
    <location>
        <begin position="87"/>
        <end position="108"/>
    </location>
</feature>
<dbReference type="GO" id="GO:0016020">
    <property type="term" value="C:membrane"/>
    <property type="evidence" value="ECO:0007669"/>
    <property type="project" value="UniProtKB-SubCell"/>
</dbReference>
<evidence type="ECO:0000256" key="2">
    <source>
        <dbReference type="ARBA" id="ARBA00022692"/>
    </source>
</evidence>
<comment type="subcellular location">
    <subcellularLocation>
        <location evidence="1">Membrane</location>
        <topology evidence="1">Multi-pass membrane protein</topology>
    </subcellularLocation>
</comment>
<gene>
    <name evidence="7" type="ORF">BCL93_11571</name>
</gene>
<protein>
    <submittedName>
        <fullName evidence="7">O-antigen ligase</fullName>
    </submittedName>
</protein>
<evidence type="ECO:0000256" key="3">
    <source>
        <dbReference type="ARBA" id="ARBA00022989"/>
    </source>
</evidence>
<feature type="domain" description="O-antigen ligase-related" evidence="6">
    <location>
        <begin position="198"/>
        <end position="353"/>
    </location>
</feature>
<feature type="transmembrane region" description="Helical" evidence="5">
    <location>
        <begin position="209"/>
        <end position="225"/>
    </location>
</feature>
<comment type="caution">
    <text evidence="7">The sequence shown here is derived from an EMBL/GenBank/DDBJ whole genome shotgun (WGS) entry which is preliminary data.</text>
</comment>
<feature type="transmembrane region" description="Helical" evidence="5">
    <location>
        <begin position="120"/>
        <end position="142"/>
    </location>
</feature>
<organism evidence="7 8">
    <name type="scientific">Onishia taeanensis</name>
    <dbReference type="NCBI Taxonomy" id="284577"/>
    <lineage>
        <taxon>Bacteria</taxon>
        <taxon>Pseudomonadati</taxon>
        <taxon>Pseudomonadota</taxon>
        <taxon>Gammaproteobacteria</taxon>
        <taxon>Oceanospirillales</taxon>
        <taxon>Halomonadaceae</taxon>
        <taxon>Onishia</taxon>
    </lineage>
</organism>
<dbReference type="EMBL" id="QLSX01000015">
    <property type="protein sequence ID" value="RAR57394.1"/>
    <property type="molecule type" value="Genomic_DNA"/>
</dbReference>
<keyword evidence="3 5" id="KW-1133">Transmembrane helix</keyword>
<accession>A0A328XE73</accession>
<evidence type="ECO:0000256" key="4">
    <source>
        <dbReference type="ARBA" id="ARBA00023136"/>
    </source>
</evidence>
<feature type="transmembrane region" description="Helical" evidence="5">
    <location>
        <begin position="237"/>
        <end position="255"/>
    </location>
</feature>
<sequence>MTTEMWHRLNSRLLFAFLAMLIVVPGGYALVPLLCLGACLMAALAGAVTTGTPRLDWEDGLWCLALLAFAASWLGDIVRTLKWPESATGNGIGLPLWPILGAVLLVWLRFHGPAARHWWLGLSSGALAAGLIALFERLILLYSRASNDMNAIPFGNLALLLGFLSWLATLWWIYRLPQLQHSSRRYCLWLAVAGGMAGLLASLLSGTRGGWLAVPLLALMLYVAFRQMPRKERPRPVARYVGSGVLLLVVMLVAIPETGVSHRLVAAVADAQKYWQGEDRDGSVGLRLEMWRGGLQLFAARPWTGWGEGRLESARDALVASHILHPGVSYYDQLHSDIIDTAARRGVLGLLGLALLYGVPLYLFSRRLAASSPGVRVLAMAGLMTPLAFIVFGLSQSMLRDVHGLSGYLGLSIGCWVILKREEQRALCQEGGRAGRGYVADAFVGKPR</sequence>
<evidence type="ECO:0000256" key="1">
    <source>
        <dbReference type="ARBA" id="ARBA00004141"/>
    </source>
</evidence>
<feature type="transmembrane region" description="Helical" evidence="5">
    <location>
        <begin position="377"/>
        <end position="396"/>
    </location>
</feature>
<feature type="transmembrane region" description="Helical" evidence="5">
    <location>
        <begin position="186"/>
        <end position="203"/>
    </location>
</feature>
<evidence type="ECO:0000313" key="7">
    <source>
        <dbReference type="EMBL" id="RAR57394.1"/>
    </source>
</evidence>
<feature type="transmembrane region" description="Helical" evidence="5">
    <location>
        <begin position="15"/>
        <end position="48"/>
    </location>
</feature>
<dbReference type="InterPro" id="IPR051533">
    <property type="entry name" value="WaaL-like"/>
</dbReference>
<keyword evidence="7" id="KW-0436">Ligase</keyword>
<evidence type="ECO:0000313" key="8">
    <source>
        <dbReference type="Proteomes" id="UP000249700"/>
    </source>
</evidence>
<keyword evidence="2 5" id="KW-0812">Transmembrane</keyword>
<dbReference type="Pfam" id="PF04932">
    <property type="entry name" value="Wzy_C"/>
    <property type="match status" value="1"/>
</dbReference>
<dbReference type="GO" id="GO:0016874">
    <property type="term" value="F:ligase activity"/>
    <property type="evidence" value="ECO:0007669"/>
    <property type="project" value="UniProtKB-KW"/>
</dbReference>
<dbReference type="RefSeq" id="WP_181463122.1">
    <property type="nucleotide sequence ID" value="NZ_QLSX01000015.1"/>
</dbReference>
<reference evidence="7 8" key="1">
    <citation type="submission" date="2018-06" db="EMBL/GenBank/DDBJ databases">
        <title>Comparative analysis of microorganisms from saline springs in Andes Mountain Range, Colombia.</title>
        <authorList>
            <person name="Rubin E."/>
        </authorList>
    </citation>
    <scope>NUCLEOTIDE SEQUENCE [LARGE SCALE GENOMIC DNA]</scope>
    <source>
        <strain evidence="7 8">USBA-857</strain>
    </source>
</reference>
<dbReference type="AlphaFoldDB" id="A0A328XE73"/>
<dbReference type="InterPro" id="IPR007016">
    <property type="entry name" value="O-antigen_ligase-rel_domated"/>
</dbReference>
<proteinExistence type="predicted"/>
<dbReference type="Proteomes" id="UP000249700">
    <property type="component" value="Unassembled WGS sequence"/>
</dbReference>